<dbReference type="InterPro" id="IPR024509">
    <property type="entry name" value="Anti-LPS_factor/Scygonadin"/>
</dbReference>
<protein>
    <submittedName>
        <fullName evidence="4">Uncharacterized protein</fullName>
    </submittedName>
</protein>
<evidence type="ECO:0000256" key="2">
    <source>
        <dbReference type="ARBA" id="ARBA00023022"/>
    </source>
</evidence>
<organism evidence="4 5">
    <name type="scientific">Brachionus calyciflorus</name>
    <dbReference type="NCBI Taxonomy" id="104777"/>
    <lineage>
        <taxon>Eukaryota</taxon>
        <taxon>Metazoa</taxon>
        <taxon>Spiralia</taxon>
        <taxon>Gnathifera</taxon>
        <taxon>Rotifera</taxon>
        <taxon>Eurotatoria</taxon>
        <taxon>Monogononta</taxon>
        <taxon>Pseudotrocha</taxon>
        <taxon>Ploima</taxon>
        <taxon>Brachionidae</taxon>
        <taxon>Brachionus</taxon>
    </lineage>
</organism>
<feature type="signal peptide" evidence="3">
    <location>
        <begin position="1"/>
        <end position="20"/>
    </location>
</feature>
<evidence type="ECO:0000256" key="1">
    <source>
        <dbReference type="ARBA" id="ARBA00022529"/>
    </source>
</evidence>
<keyword evidence="1" id="KW-0929">Antimicrobial</keyword>
<evidence type="ECO:0000313" key="4">
    <source>
        <dbReference type="EMBL" id="CAF0964681.1"/>
    </source>
</evidence>
<dbReference type="Gene3D" id="3.30.160.320">
    <property type="match status" value="1"/>
</dbReference>
<keyword evidence="2" id="KW-0044">Antibiotic</keyword>
<keyword evidence="5" id="KW-1185">Reference proteome</keyword>
<proteinExistence type="predicted"/>
<dbReference type="OrthoDB" id="10556188at2759"/>
<sequence>MNSKISIYLLILVLFKSIELKIIPNEIRDIEDEIKTFTKKSLTTTTTKKPIGVDEILKTVGINRTRLFQISGWTNLCSIRLREKSSFRGLFKAIEKSESCQTTLNDAIVETRIYLNGEQWQCSWSSSSFVADTNLAFYKLIESKYNDALSLAINDTQLTLSTLTSLKTEHLFTIQTNKNTAQMTFKTERSIVVLVSSQNPDQEQINQAIIDSAIQTAKNLIAIFWWRDYQDMYLLGAKCTCQVKYRISALEFVWDGRFSCERDSYRGNSRGWKSSGGACEHAIIDYFDVGAKNKLIDQNKLTNMNKDISSQRKRVEHLMPKENLGGGGGGGGVGVIHNQKIL</sequence>
<name>A0A814E904_9BILA</name>
<feature type="chain" id="PRO_5032318230" evidence="3">
    <location>
        <begin position="21"/>
        <end position="342"/>
    </location>
</feature>
<comment type="caution">
    <text evidence="4">The sequence shown here is derived from an EMBL/GenBank/DDBJ whole genome shotgun (WGS) entry which is preliminary data.</text>
</comment>
<accession>A0A814E904</accession>
<gene>
    <name evidence="4" type="ORF">OXX778_LOCUS14604</name>
</gene>
<dbReference type="InterPro" id="IPR038539">
    <property type="entry name" value="Anti-LPS_factor/Scygonadin_sf"/>
</dbReference>
<dbReference type="Proteomes" id="UP000663879">
    <property type="component" value="Unassembled WGS sequence"/>
</dbReference>
<evidence type="ECO:0000313" key="5">
    <source>
        <dbReference type="Proteomes" id="UP000663879"/>
    </source>
</evidence>
<dbReference type="GO" id="GO:0042742">
    <property type="term" value="P:defense response to bacterium"/>
    <property type="evidence" value="ECO:0007669"/>
    <property type="project" value="UniProtKB-KW"/>
</dbReference>
<dbReference type="Pfam" id="PF11630">
    <property type="entry name" value="Anti-LPS-SCYG"/>
    <property type="match status" value="1"/>
</dbReference>
<evidence type="ECO:0000256" key="3">
    <source>
        <dbReference type="SAM" id="SignalP"/>
    </source>
</evidence>
<dbReference type="EMBL" id="CAJNOC010003037">
    <property type="protein sequence ID" value="CAF0964681.1"/>
    <property type="molecule type" value="Genomic_DNA"/>
</dbReference>
<dbReference type="AlphaFoldDB" id="A0A814E904"/>
<keyword evidence="3" id="KW-0732">Signal</keyword>
<reference evidence="4" key="1">
    <citation type="submission" date="2021-02" db="EMBL/GenBank/DDBJ databases">
        <authorList>
            <person name="Nowell W R."/>
        </authorList>
    </citation>
    <scope>NUCLEOTIDE SEQUENCE</scope>
    <source>
        <strain evidence="4">Ploen Becks lab</strain>
    </source>
</reference>